<organism evidence="1 2">
    <name type="scientific">Arctium lappa</name>
    <name type="common">Greater burdock</name>
    <name type="synonym">Lappa major</name>
    <dbReference type="NCBI Taxonomy" id="4217"/>
    <lineage>
        <taxon>Eukaryota</taxon>
        <taxon>Viridiplantae</taxon>
        <taxon>Streptophyta</taxon>
        <taxon>Embryophyta</taxon>
        <taxon>Tracheophyta</taxon>
        <taxon>Spermatophyta</taxon>
        <taxon>Magnoliopsida</taxon>
        <taxon>eudicotyledons</taxon>
        <taxon>Gunneridae</taxon>
        <taxon>Pentapetalae</taxon>
        <taxon>asterids</taxon>
        <taxon>campanulids</taxon>
        <taxon>Asterales</taxon>
        <taxon>Asteraceae</taxon>
        <taxon>Carduoideae</taxon>
        <taxon>Cardueae</taxon>
        <taxon>Arctiinae</taxon>
        <taxon>Arctium</taxon>
    </lineage>
</organism>
<comment type="caution">
    <text evidence="1">The sequence shown here is derived from an EMBL/GenBank/DDBJ whole genome shotgun (WGS) entry which is preliminary data.</text>
</comment>
<gene>
    <name evidence="1" type="ORF">L6452_34721</name>
</gene>
<proteinExistence type="predicted"/>
<dbReference type="Proteomes" id="UP001055879">
    <property type="component" value="Linkage Group LG12"/>
</dbReference>
<evidence type="ECO:0000313" key="2">
    <source>
        <dbReference type="Proteomes" id="UP001055879"/>
    </source>
</evidence>
<evidence type="ECO:0000313" key="1">
    <source>
        <dbReference type="EMBL" id="KAI3685476.1"/>
    </source>
</evidence>
<keyword evidence="2" id="KW-1185">Reference proteome</keyword>
<name>A0ACB8YJ39_ARCLA</name>
<reference evidence="2" key="1">
    <citation type="journal article" date="2022" name="Mol. Ecol. Resour.">
        <title>The genomes of chicory, endive, great burdock and yacon provide insights into Asteraceae palaeo-polyploidization history and plant inulin production.</title>
        <authorList>
            <person name="Fan W."/>
            <person name="Wang S."/>
            <person name="Wang H."/>
            <person name="Wang A."/>
            <person name="Jiang F."/>
            <person name="Liu H."/>
            <person name="Zhao H."/>
            <person name="Xu D."/>
            <person name="Zhang Y."/>
        </authorList>
    </citation>
    <scope>NUCLEOTIDE SEQUENCE [LARGE SCALE GENOMIC DNA]</scope>
    <source>
        <strain evidence="2">cv. Niubang</strain>
    </source>
</reference>
<dbReference type="EMBL" id="CM042058">
    <property type="protein sequence ID" value="KAI3685476.1"/>
    <property type="molecule type" value="Genomic_DNA"/>
</dbReference>
<accession>A0ACB8YJ39</accession>
<sequence>MRKTPSLTHNPGIQLQGGHGDGERLAPFLQCVTSVIEKLRRLSCMGLLGEMDQLSHSINTNSTTKRVKLPKKFSDHCGAINHASAPRKIRSAMKKRDTKKHKAVVVSNRSEAQKPMLGFEEEFKHSKVSSVMTKDEEGVAEALFALGQASLDTTLQVVEVKPPPSSLVVEETMPLKARNRCSVHVYICSFIKLLLSFCRLKLTKDQIMEDPTPTHKR</sequence>
<reference evidence="1 2" key="2">
    <citation type="journal article" date="2022" name="Mol. Ecol. Resour.">
        <title>The genomes of chicory, endive, great burdock and yacon provide insights into Asteraceae paleo-polyploidization history and plant inulin production.</title>
        <authorList>
            <person name="Fan W."/>
            <person name="Wang S."/>
            <person name="Wang H."/>
            <person name="Wang A."/>
            <person name="Jiang F."/>
            <person name="Liu H."/>
            <person name="Zhao H."/>
            <person name="Xu D."/>
            <person name="Zhang Y."/>
        </authorList>
    </citation>
    <scope>NUCLEOTIDE SEQUENCE [LARGE SCALE GENOMIC DNA]</scope>
    <source>
        <strain evidence="2">cv. Niubang</strain>
    </source>
</reference>
<protein>
    <submittedName>
        <fullName evidence="1">Uncharacterized protein</fullName>
    </submittedName>
</protein>